<proteinExistence type="predicted"/>
<protein>
    <submittedName>
        <fullName evidence="1">DUF47 domain-containing protein</fullName>
    </submittedName>
</protein>
<reference evidence="1" key="1">
    <citation type="submission" date="2024-07" db="EMBL/GenBank/DDBJ databases">
        <title>Metagenome and Metagenome-Assembled Genomes of Archaea from a hot spring from the geothermal field of Los Azufres, Mexico.</title>
        <authorList>
            <person name="Marin-Paredes R."/>
            <person name="Martinez-Romero E."/>
            <person name="Servin-Garciduenas L.E."/>
        </authorList>
    </citation>
    <scope>NUCLEOTIDE SEQUENCE</scope>
</reference>
<comment type="caution">
    <text evidence="1">The sequence shown here is derived from an EMBL/GenBank/DDBJ whole genome shotgun (WGS) entry which is preliminary data.</text>
</comment>
<sequence>MSIFKRLFTSGWDSITAGLKTHIGYSTQALELIYGVINAADLNEAYLDEVVRKISALEREGDEIIRRLHDEMAKGALVPSAMGNAELLLDRFDNVLDSIYYIAKEIRRGFIVWRNESIRKVVSGQLKEMLDLDKTAIEYISIILDKSRDLEFCGRYARMVSTLEEEVDEVKERILDEVYKLNLSAVEFNHVISLIYTADKIADNLQDAAFLLISIISAL</sequence>
<dbReference type="Proteomes" id="UP000033636">
    <property type="component" value="Unassembled WGS sequence"/>
</dbReference>
<dbReference type="EMBL" id="JZWT02000013">
    <property type="protein sequence ID" value="MFB6490745.1"/>
    <property type="molecule type" value="Genomic_DNA"/>
</dbReference>
<evidence type="ECO:0000313" key="2">
    <source>
        <dbReference type="Proteomes" id="UP000033636"/>
    </source>
</evidence>
<organism evidence="1 2">
    <name type="scientific">Thermoproteus sp. AZ2</name>
    <dbReference type="NCBI Taxonomy" id="1609232"/>
    <lineage>
        <taxon>Archaea</taxon>
        <taxon>Thermoproteota</taxon>
        <taxon>Thermoprotei</taxon>
        <taxon>Thermoproteales</taxon>
        <taxon>Thermoproteaceae</taxon>
        <taxon>Thermoproteus</taxon>
    </lineage>
</organism>
<gene>
    <name evidence="1" type="ORF">TU35_005810</name>
</gene>
<evidence type="ECO:0000313" key="1">
    <source>
        <dbReference type="EMBL" id="MFB6490745.1"/>
    </source>
</evidence>
<accession>A0ACC6V161</accession>
<name>A0ACC6V161_9CREN</name>